<reference evidence="1 2" key="2">
    <citation type="journal article" date="2022" name="Mol. Ecol. Resour.">
        <title>The genomes of chicory, endive, great burdock and yacon provide insights into Asteraceae paleo-polyploidization history and plant inulin production.</title>
        <authorList>
            <person name="Fan W."/>
            <person name="Wang S."/>
            <person name="Wang H."/>
            <person name="Wang A."/>
            <person name="Jiang F."/>
            <person name="Liu H."/>
            <person name="Zhao H."/>
            <person name="Xu D."/>
            <person name="Zhang Y."/>
        </authorList>
    </citation>
    <scope>NUCLEOTIDE SEQUENCE [LARGE SCALE GENOMIC DNA]</scope>
    <source>
        <strain evidence="2">cv. Niubang</strain>
    </source>
</reference>
<gene>
    <name evidence="1" type="ORF">L6452_12958</name>
</gene>
<dbReference type="Proteomes" id="UP001055879">
    <property type="component" value="Linkage Group LG04"/>
</dbReference>
<keyword evidence="2" id="KW-1185">Reference proteome</keyword>
<protein>
    <submittedName>
        <fullName evidence="1">Uncharacterized protein</fullName>
    </submittedName>
</protein>
<evidence type="ECO:0000313" key="2">
    <source>
        <dbReference type="Proteomes" id="UP001055879"/>
    </source>
</evidence>
<reference evidence="2" key="1">
    <citation type="journal article" date="2022" name="Mol. Ecol. Resour.">
        <title>The genomes of chicory, endive, great burdock and yacon provide insights into Asteraceae palaeo-polyploidization history and plant inulin production.</title>
        <authorList>
            <person name="Fan W."/>
            <person name="Wang S."/>
            <person name="Wang H."/>
            <person name="Wang A."/>
            <person name="Jiang F."/>
            <person name="Liu H."/>
            <person name="Zhao H."/>
            <person name="Xu D."/>
            <person name="Zhang Y."/>
        </authorList>
    </citation>
    <scope>NUCLEOTIDE SEQUENCE [LARGE SCALE GENOMIC DNA]</scope>
    <source>
        <strain evidence="2">cv. Niubang</strain>
    </source>
</reference>
<dbReference type="EMBL" id="CM042050">
    <property type="protein sequence ID" value="KAI3733515.1"/>
    <property type="molecule type" value="Genomic_DNA"/>
</dbReference>
<sequence>MGFEGKGLMFGSAFSHCLGGESLSDSYSTEDDLEPSLSNVPKRCHLKNSIPFNTPLVTVVILTPQIRSFNLPS</sequence>
<comment type="caution">
    <text evidence="1">The sequence shown here is derived from an EMBL/GenBank/DDBJ whole genome shotgun (WGS) entry which is preliminary data.</text>
</comment>
<accession>A0ACB9CGY6</accession>
<evidence type="ECO:0000313" key="1">
    <source>
        <dbReference type="EMBL" id="KAI3733515.1"/>
    </source>
</evidence>
<proteinExistence type="predicted"/>
<name>A0ACB9CGY6_ARCLA</name>
<organism evidence="1 2">
    <name type="scientific">Arctium lappa</name>
    <name type="common">Greater burdock</name>
    <name type="synonym">Lappa major</name>
    <dbReference type="NCBI Taxonomy" id="4217"/>
    <lineage>
        <taxon>Eukaryota</taxon>
        <taxon>Viridiplantae</taxon>
        <taxon>Streptophyta</taxon>
        <taxon>Embryophyta</taxon>
        <taxon>Tracheophyta</taxon>
        <taxon>Spermatophyta</taxon>
        <taxon>Magnoliopsida</taxon>
        <taxon>eudicotyledons</taxon>
        <taxon>Gunneridae</taxon>
        <taxon>Pentapetalae</taxon>
        <taxon>asterids</taxon>
        <taxon>campanulids</taxon>
        <taxon>Asterales</taxon>
        <taxon>Asteraceae</taxon>
        <taxon>Carduoideae</taxon>
        <taxon>Cardueae</taxon>
        <taxon>Arctiinae</taxon>
        <taxon>Arctium</taxon>
    </lineage>
</organism>